<dbReference type="AlphaFoldDB" id="A0A4R1KQB9"/>
<dbReference type="PROSITE" id="PS51898">
    <property type="entry name" value="TYR_RECOMBINASE"/>
    <property type="match status" value="1"/>
</dbReference>
<dbReference type="InterPro" id="IPR011010">
    <property type="entry name" value="DNA_brk_join_enz"/>
</dbReference>
<gene>
    <name evidence="5" type="ORF">DFQ05_1028</name>
</gene>
<dbReference type="GO" id="GO:0003677">
    <property type="term" value="F:DNA binding"/>
    <property type="evidence" value="ECO:0007669"/>
    <property type="project" value="UniProtKB-KW"/>
</dbReference>
<evidence type="ECO:0000313" key="5">
    <source>
        <dbReference type="EMBL" id="TCK67255.1"/>
    </source>
</evidence>
<dbReference type="SUPFAM" id="SSF56349">
    <property type="entry name" value="DNA breaking-rejoining enzymes"/>
    <property type="match status" value="1"/>
</dbReference>
<dbReference type="CDD" id="cd00397">
    <property type="entry name" value="DNA_BRE_C"/>
    <property type="match status" value="1"/>
</dbReference>
<dbReference type="Proteomes" id="UP000295714">
    <property type="component" value="Unassembled WGS sequence"/>
</dbReference>
<dbReference type="PANTHER" id="PTHR30349">
    <property type="entry name" value="PHAGE INTEGRASE-RELATED"/>
    <property type="match status" value="1"/>
</dbReference>
<sequence>MSLISLILQNVYENVHVSKMKSNYSEPKIYTGGIQISQWSKLTKAQRQAALSKDWYVYYSFRNPKTNKLKRQPNIKAGANRFKTKSERYRFLKVLQRNLSMLLQEGYSPYNDNKKIDELVDKKNKELTTKVVIPSAKEENKTTIKEAFDLALELKKRVLAETSYPKFKSKVNRFRAWLIENDFKETDDVRRIKKKTVVDYLNSVLLVSSARNRNNTRTDINTLFKLLEDNEIIKENFITSISKLKTQPKRNKTYKPTVEKEILQHLKQNDKILLLFIRFINYNFLRPIEICRLKIKDIDIKDAKIYLKAKNKMVKVKIIPEILIKELPDLSQLNPESFLFTPEKIGGDWDTTESNKRDYFTKRFKKIKDKFGLGVDYGLYSFRHTAITNLYRDFRKTMTPFEAKSKLKEITGHSTMTALEAYLRNIDAELPEDYSKHISN</sequence>
<accession>A0A4R1KQB9</accession>
<dbReference type="Gene3D" id="1.10.443.10">
    <property type="entry name" value="Intergrase catalytic core"/>
    <property type="match status" value="1"/>
</dbReference>
<evidence type="ECO:0000313" key="6">
    <source>
        <dbReference type="Proteomes" id="UP000295714"/>
    </source>
</evidence>
<proteinExistence type="inferred from homology"/>
<dbReference type="PANTHER" id="PTHR30349:SF41">
    <property type="entry name" value="INTEGRASE_RECOMBINASE PROTEIN MJ0367-RELATED"/>
    <property type="match status" value="1"/>
</dbReference>
<dbReference type="InterPro" id="IPR002104">
    <property type="entry name" value="Integrase_catalytic"/>
</dbReference>
<organism evidence="5 6">
    <name type="scientific">Winogradskyella wandonensis</name>
    <dbReference type="NCBI Taxonomy" id="1442586"/>
    <lineage>
        <taxon>Bacteria</taxon>
        <taxon>Pseudomonadati</taxon>
        <taxon>Bacteroidota</taxon>
        <taxon>Flavobacteriia</taxon>
        <taxon>Flavobacteriales</taxon>
        <taxon>Flavobacteriaceae</taxon>
        <taxon>Winogradskyella</taxon>
    </lineage>
</organism>
<reference evidence="5 6" key="1">
    <citation type="journal article" date="2015" name="Stand. Genomic Sci.">
        <title>Genomic Encyclopedia of Bacterial and Archaeal Type Strains, Phase III: the genomes of soil and plant-associated and newly described type strains.</title>
        <authorList>
            <person name="Whitman W.B."/>
            <person name="Woyke T."/>
            <person name="Klenk H.P."/>
            <person name="Zhou Y."/>
            <person name="Lilburn T.G."/>
            <person name="Beck B.J."/>
            <person name="De Vos P."/>
            <person name="Vandamme P."/>
            <person name="Eisen J.A."/>
            <person name="Garrity G."/>
            <person name="Hugenholtz P."/>
            <person name="Kyrpides N.C."/>
        </authorList>
    </citation>
    <scope>NUCLEOTIDE SEQUENCE [LARGE SCALE GENOMIC DNA]</scope>
    <source>
        <strain evidence="5 6">CECT 8445</strain>
    </source>
</reference>
<dbReference type="EMBL" id="SMGI01000002">
    <property type="protein sequence ID" value="TCK67255.1"/>
    <property type="molecule type" value="Genomic_DNA"/>
</dbReference>
<comment type="caution">
    <text evidence="5">The sequence shown here is derived from an EMBL/GenBank/DDBJ whole genome shotgun (WGS) entry which is preliminary data.</text>
</comment>
<keyword evidence="6" id="KW-1185">Reference proteome</keyword>
<evidence type="ECO:0000259" key="4">
    <source>
        <dbReference type="PROSITE" id="PS51898"/>
    </source>
</evidence>
<keyword evidence="3" id="KW-0233">DNA recombination</keyword>
<dbReference type="GO" id="GO:0006310">
    <property type="term" value="P:DNA recombination"/>
    <property type="evidence" value="ECO:0007669"/>
    <property type="project" value="UniProtKB-KW"/>
</dbReference>
<dbReference type="InterPro" id="IPR013762">
    <property type="entry name" value="Integrase-like_cat_sf"/>
</dbReference>
<evidence type="ECO:0000256" key="2">
    <source>
        <dbReference type="ARBA" id="ARBA00023125"/>
    </source>
</evidence>
<dbReference type="Pfam" id="PF00589">
    <property type="entry name" value="Phage_integrase"/>
    <property type="match status" value="1"/>
</dbReference>
<evidence type="ECO:0000256" key="3">
    <source>
        <dbReference type="ARBA" id="ARBA00023172"/>
    </source>
</evidence>
<comment type="similarity">
    <text evidence="1">Belongs to the 'phage' integrase family.</text>
</comment>
<protein>
    <submittedName>
        <fullName evidence="5">Phage integrase family protein</fullName>
    </submittedName>
</protein>
<dbReference type="GO" id="GO:0015074">
    <property type="term" value="P:DNA integration"/>
    <property type="evidence" value="ECO:0007669"/>
    <property type="project" value="InterPro"/>
</dbReference>
<dbReference type="OrthoDB" id="9806835at2"/>
<dbReference type="RefSeq" id="WP_132704264.1">
    <property type="nucleotide sequence ID" value="NZ_SMGI01000002.1"/>
</dbReference>
<name>A0A4R1KQB9_9FLAO</name>
<feature type="domain" description="Tyr recombinase" evidence="4">
    <location>
        <begin position="251"/>
        <end position="435"/>
    </location>
</feature>
<dbReference type="InterPro" id="IPR050090">
    <property type="entry name" value="Tyrosine_recombinase_XerCD"/>
</dbReference>
<evidence type="ECO:0000256" key="1">
    <source>
        <dbReference type="ARBA" id="ARBA00008857"/>
    </source>
</evidence>
<keyword evidence="2" id="KW-0238">DNA-binding</keyword>